<geneLocation type="nucleomorph" evidence="1"/>
<protein>
    <submittedName>
        <fullName evidence="1">RNA binding protein</fullName>
    </submittedName>
</protein>
<keyword evidence="1" id="KW-0542">Nucleomorph</keyword>
<dbReference type="AlphaFoldDB" id="A0A0H5BI99"/>
<sequence length="197" mass="22714">MIIYKDEPMLTNNIPFICNTCLKDRKALSIIKLNKTDLCLITGKKFYPLLIHNIYGKAIKTLISTDIAILYNSCQLCLKNLSLSASKKSAVKYVSNNKIYHNHKKPSPASGNLHKLSTYCILDKKFDSSLIRTILNNLPHSKIVSIKKNNLFSIYYILLSSKQIYPLFTIKNQKSKINIYNIKNLINLSYYRKFSNR</sequence>
<reference evidence="1" key="1">
    <citation type="journal article" date="2015" name="Genome Biol. Evol.">
        <title>Nucleomorph Genome Sequences of Two Chlorarachniophytes, Amorphochlora amoebiformis and Lotharella vacuolata.</title>
        <authorList>
            <person name="Suzuki S."/>
            <person name="Shirato S."/>
            <person name="Hirakawa Y."/>
            <person name="Ishida K."/>
        </authorList>
    </citation>
    <scope>NUCLEOTIDE SEQUENCE</scope>
    <source>
        <strain evidence="1">CCMP2058</strain>
    </source>
</reference>
<evidence type="ECO:0000313" key="1">
    <source>
        <dbReference type="EMBL" id="BAS01881.1"/>
    </source>
</evidence>
<gene>
    <name evidence="1" type="primary">rnabp2</name>
</gene>
<dbReference type="EMBL" id="AB996603">
    <property type="protein sequence ID" value="BAS01881.1"/>
    <property type="molecule type" value="Genomic_DNA"/>
</dbReference>
<name>A0A0H5BI99_9EUKA</name>
<organism evidence="1">
    <name type="scientific">Amorphochlora amoebiformis</name>
    <dbReference type="NCBI Taxonomy" id="1561963"/>
    <lineage>
        <taxon>Eukaryota</taxon>
        <taxon>Sar</taxon>
        <taxon>Rhizaria</taxon>
        <taxon>Cercozoa</taxon>
        <taxon>Chlorarachniophyceae</taxon>
        <taxon>Amorphochlora</taxon>
    </lineage>
</organism>
<proteinExistence type="predicted"/>
<accession>A0A0H5BI99</accession>